<keyword evidence="6" id="KW-0325">Glycoprotein</keyword>
<evidence type="ECO:0000259" key="11">
    <source>
        <dbReference type="PROSITE" id="PS50026"/>
    </source>
</evidence>
<dbReference type="SMART" id="SM00181">
    <property type="entry name" value="EGF"/>
    <property type="match status" value="8"/>
</dbReference>
<dbReference type="InterPro" id="IPR001881">
    <property type="entry name" value="EGF-like_Ca-bd_dom"/>
</dbReference>
<evidence type="ECO:0000256" key="2">
    <source>
        <dbReference type="ARBA" id="ARBA00022536"/>
    </source>
</evidence>
<evidence type="ECO:0000313" key="12">
    <source>
        <dbReference type="EMBL" id="PVD24924.1"/>
    </source>
</evidence>
<feature type="disulfide bond" evidence="7">
    <location>
        <begin position="494"/>
        <end position="503"/>
    </location>
</feature>
<evidence type="ECO:0000256" key="10">
    <source>
        <dbReference type="SAM" id="SignalP"/>
    </source>
</evidence>
<keyword evidence="1" id="KW-0217">Developmental protein</keyword>
<dbReference type="STRING" id="400727.A0A2T7NUU6"/>
<feature type="domain" description="EGF-like" evidence="11">
    <location>
        <begin position="545"/>
        <end position="582"/>
    </location>
</feature>
<feature type="domain" description="EGF-like" evidence="11">
    <location>
        <begin position="350"/>
        <end position="387"/>
    </location>
</feature>
<evidence type="ECO:0000256" key="5">
    <source>
        <dbReference type="ARBA" id="ARBA00023157"/>
    </source>
</evidence>
<name>A0A2T7NUU6_POMCA</name>
<feature type="domain" description="EGF-like" evidence="11">
    <location>
        <begin position="467"/>
        <end position="504"/>
    </location>
</feature>
<dbReference type="GO" id="GO:0005509">
    <property type="term" value="F:calcium ion binding"/>
    <property type="evidence" value="ECO:0007669"/>
    <property type="project" value="InterPro"/>
</dbReference>
<dbReference type="PROSITE" id="PS51257">
    <property type="entry name" value="PROKAR_LIPOPROTEIN"/>
    <property type="match status" value="1"/>
</dbReference>
<keyword evidence="9" id="KW-0812">Transmembrane</keyword>
<proteinExistence type="predicted"/>
<dbReference type="AlphaFoldDB" id="A0A2T7NUU6"/>
<feature type="compositionally biased region" description="Polar residues" evidence="8">
    <location>
        <begin position="874"/>
        <end position="903"/>
    </location>
</feature>
<accession>A0A2T7NUU6</accession>
<protein>
    <recommendedName>
        <fullName evidence="11">EGF-like domain-containing protein</fullName>
    </recommendedName>
</protein>
<feature type="compositionally biased region" description="Acidic residues" evidence="8">
    <location>
        <begin position="799"/>
        <end position="816"/>
    </location>
</feature>
<dbReference type="Pfam" id="PF00008">
    <property type="entry name" value="EGF"/>
    <property type="match status" value="4"/>
</dbReference>
<dbReference type="FunFam" id="2.10.25.10:FF:000109">
    <property type="entry name" value="Notch homolog 4, [Drosophila]"/>
    <property type="match status" value="1"/>
</dbReference>
<evidence type="ECO:0000256" key="6">
    <source>
        <dbReference type="ARBA" id="ARBA00023180"/>
    </source>
</evidence>
<evidence type="ECO:0000256" key="8">
    <source>
        <dbReference type="SAM" id="MobiDB-lite"/>
    </source>
</evidence>
<keyword evidence="2 7" id="KW-0245">EGF-like domain</keyword>
<dbReference type="SMART" id="SM00051">
    <property type="entry name" value="DSL"/>
    <property type="match status" value="1"/>
</dbReference>
<evidence type="ECO:0000256" key="4">
    <source>
        <dbReference type="ARBA" id="ARBA00022737"/>
    </source>
</evidence>
<dbReference type="FunFam" id="2.10.25.10:FF:000012">
    <property type="entry name" value="Delta-like protein"/>
    <property type="match status" value="1"/>
</dbReference>
<dbReference type="GO" id="GO:0007154">
    <property type="term" value="P:cell communication"/>
    <property type="evidence" value="ECO:0007669"/>
    <property type="project" value="InterPro"/>
</dbReference>
<feature type="compositionally biased region" description="Basic residues" evidence="8">
    <location>
        <begin position="711"/>
        <end position="726"/>
    </location>
</feature>
<feature type="domain" description="EGF-like" evidence="11">
    <location>
        <begin position="312"/>
        <end position="348"/>
    </location>
</feature>
<sequence>MDRKVHSASTATLATLLVIVFGLACFQVVEGKGVVQVKAMSYSSSCSDNGFLRTQCDTFFQFCLKKPQSPSDSLNRCDYGSYGPTSEYEDQNNIDFSQAVTFAGGIANPMEFQVERFEGSELKLVIRVMDDEFWNPDEHLAWLTKVLSHTPAVSQQASQWSSIFTVSSGSYSFRFKFRSFCATNFYSPSCDVYCVAQDNDSGHYTCNQATGAKAGQARDAARTWMSALKGSVVTALPAPTYPVPTRVHARSILAGRTVSRYPPCATADRVNTEEAAQGFRVFHLRLPARLDRRQVPDNDAMPQVEPGETVRRVDFCQSSPCLHGSTCNAHFGGYSCNCTKGWTGNRCEVEVDDCASAPCLNGGTCDKKAGGGYSCRCHPDYGGTNCENFLDPCLSSPCLNSGTCVRLTPTDFKCNCSSDFRGPTCTQYVDLCDSSPCQNAGTCTRLAHDAFRCTCTVDYVGPTCEEYIDPCVSRPCLNGASCVRVDYDNYTCVCRADYTGDLCDEYIDPCLSRPCLNSGTCARKTFDEFGCNCTDDFTGTVCDEYVDPCTSNPCHHSGTCVRLAYDDFRCHCTDEYEGVVCEEYTNPCSINPCLNSGLCEPLNPKGYKCICGKNFEGTNCSELTVPRTARRTDGDTASKGGKVKDVLLPVGLGVSIGLLVAAAIFALMFVMLRRKRDLIWCRGQDPEPSLNRRGTAMASAEREYPLSAKRNCSRRPRRPRGPRGSRQKTLYEADNRPVPAVIVEPVPVIPGTIFNVFGYSLSAFGGCGCTTSCVMSYLGYGPAAPCLHGTRTDSATNTEDSESDTADSDSLVEIEDTTISPSPNKYLFTPPAPPTSRLQGRRGRRYRHVPHTPDIFRELKGIKAIGQRGPTPNIPTSPGATTAPVCNNSKPPALNTSNDNSSRRVQLLPGVSSAPVSVVHVAPSVHPEWAHPLNI</sequence>
<dbReference type="Proteomes" id="UP000245119">
    <property type="component" value="Linkage Group LG9"/>
</dbReference>
<keyword evidence="4" id="KW-0677">Repeat</keyword>
<evidence type="ECO:0000313" key="13">
    <source>
        <dbReference type="Proteomes" id="UP000245119"/>
    </source>
</evidence>
<dbReference type="EMBL" id="PZQS01000009">
    <property type="protein sequence ID" value="PVD24924.1"/>
    <property type="molecule type" value="Genomic_DNA"/>
</dbReference>
<dbReference type="InterPro" id="IPR050906">
    <property type="entry name" value="Notch_signaling"/>
</dbReference>
<comment type="caution">
    <text evidence="7">Lacks conserved residue(s) required for the propagation of feature annotation.</text>
</comment>
<feature type="domain" description="EGF-like" evidence="11">
    <location>
        <begin position="389"/>
        <end position="426"/>
    </location>
</feature>
<feature type="domain" description="EGF-like" evidence="11">
    <location>
        <begin position="584"/>
        <end position="621"/>
    </location>
</feature>
<evidence type="ECO:0000256" key="3">
    <source>
        <dbReference type="ARBA" id="ARBA00022729"/>
    </source>
</evidence>
<feature type="signal peptide" evidence="10">
    <location>
        <begin position="1"/>
        <end position="31"/>
    </location>
</feature>
<dbReference type="PANTHER" id="PTHR24044:SF420">
    <property type="entry name" value="DELTA AND NOTCH-LIKE EPIDERMAL GROWTH FACTOR-RELATED RECEPTOR ISOFORM X1"/>
    <property type="match status" value="1"/>
</dbReference>
<dbReference type="InterPro" id="IPR000742">
    <property type="entry name" value="EGF"/>
</dbReference>
<feature type="transmembrane region" description="Helical" evidence="9">
    <location>
        <begin position="646"/>
        <end position="672"/>
    </location>
</feature>
<evidence type="ECO:0000256" key="7">
    <source>
        <dbReference type="PROSITE-ProRule" id="PRU00076"/>
    </source>
</evidence>
<evidence type="ECO:0000256" key="9">
    <source>
        <dbReference type="SAM" id="Phobius"/>
    </source>
</evidence>
<feature type="region of interest" description="Disordered" evidence="8">
    <location>
        <begin position="793"/>
        <end position="843"/>
    </location>
</feature>
<feature type="domain" description="EGF-like" evidence="11">
    <location>
        <begin position="428"/>
        <end position="465"/>
    </location>
</feature>
<feature type="domain" description="EGF-like" evidence="11">
    <location>
        <begin position="506"/>
        <end position="543"/>
    </location>
</feature>
<dbReference type="Gene3D" id="2.10.25.140">
    <property type="match status" value="1"/>
</dbReference>
<gene>
    <name evidence="12" type="ORF">C0Q70_15418</name>
</gene>
<evidence type="ECO:0000256" key="1">
    <source>
        <dbReference type="ARBA" id="ARBA00022473"/>
    </source>
</evidence>
<feature type="disulfide bond" evidence="7">
    <location>
        <begin position="611"/>
        <end position="620"/>
    </location>
</feature>
<keyword evidence="3 10" id="KW-0732">Signal</keyword>
<feature type="disulfide bond" evidence="7">
    <location>
        <begin position="377"/>
        <end position="386"/>
    </location>
</feature>
<dbReference type="PROSITE" id="PS00022">
    <property type="entry name" value="EGF_1"/>
    <property type="match status" value="8"/>
</dbReference>
<keyword evidence="9" id="KW-0472">Membrane</keyword>
<dbReference type="CDD" id="cd00054">
    <property type="entry name" value="EGF_CA"/>
    <property type="match status" value="6"/>
</dbReference>
<feature type="disulfide bond" evidence="7">
    <location>
        <begin position="416"/>
        <end position="425"/>
    </location>
</feature>
<keyword evidence="5 7" id="KW-1015">Disulfide bond</keyword>
<keyword evidence="9" id="KW-1133">Transmembrane helix</keyword>
<dbReference type="InterPro" id="IPR001774">
    <property type="entry name" value="DSL"/>
</dbReference>
<organism evidence="12 13">
    <name type="scientific">Pomacea canaliculata</name>
    <name type="common">Golden apple snail</name>
    <dbReference type="NCBI Taxonomy" id="400727"/>
    <lineage>
        <taxon>Eukaryota</taxon>
        <taxon>Metazoa</taxon>
        <taxon>Spiralia</taxon>
        <taxon>Lophotrochozoa</taxon>
        <taxon>Mollusca</taxon>
        <taxon>Gastropoda</taxon>
        <taxon>Caenogastropoda</taxon>
        <taxon>Architaenioglossa</taxon>
        <taxon>Ampullarioidea</taxon>
        <taxon>Ampullariidae</taxon>
        <taxon>Pomacea</taxon>
    </lineage>
</organism>
<feature type="disulfide bond" evidence="7">
    <location>
        <begin position="455"/>
        <end position="464"/>
    </location>
</feature>
<dbReference type="PROSITE" id="PS01186">
    <property type="entry name" value="EGF_2"/>
    <property type="match status" value="1"/>
</dbReference>
<feature type="disulfide bond" evidence="7">
    <location>
        <begin position="338"/>
        <end position="347"/>
    </location>
</feature>
<dbReference type="SMART" id="SM00179">
    <property type="entry name" value="EGF_CA"/>
    <property type="match status" value="8"/>
</dbReference>
<feature type="region of interest" description="Disordered" evidence="8">
    <location>
        <begin position="707"/>
        <end position="731"/>
    </location>
</feature>
<dbReference type="SUPFAM" id="SSF57196">
    <property type="entry name" value="EGF/Laminin"/>
    <property type="match status" value="8"/>
</dbReference>
<feature type="region of interest" description="Disordered" evidence="8">
    <location>
        <begin position="865"/>
        <end position="903"/>
    </location>
</feature>
<dbReference type="PROSITE" id="PS50026">
    <property type="entry name" value="EGF_3"/>
    <property type="match status" value="8"/>
</dbReference>
<reference evidence="12 13" key="1">
    <citation type="submission" date="2018-04" db="EMBL/GenBank/DDBJ databases">
        <title>The genome of golden apple snail Pomacea canaliculata provides insight into stress tolerance and invasive adaptation.</title>
        <authorList>
            <person name="Liu C."/>
            <person name="Liu B."/>
            <person name="Ren Y."/>
            <person name="Zhang Y."/>
            <person name="Wang H."/>
            <person name="Li S."/>
            <person name="Jiang F."/>
            <person name="Yin L."/>
            <person name="Zhang G."/>
            <person name="Qian W."/>
            <person name="Fan W."/>
        </authorList>
    </citation>
    <scope>NUCLEOTIDE SEQUENCE [LARGE SCALE GENOMIC DNA]</scope>
    <source>
        <strain evidence="12">SZHN2017</strain>
        <tissue evidence="12">Muscle</tissue>
    </source>
</reference>
<comment type="caution">
    <text evidence="12">The sequence shown here is derived from an EMBL/GenBank/DDBJ whole genome shotgun (WGS) entry which is preliminary data.</text>
</comment>
<keyword evidence="13" id="KW-1185">Reference proteome</keyword>
<feature type="disulfide bond" evidence="7">
    <location>
        <begin position="572"/>
        <end position="581"/>
    </location>
</feature>
<dbReference type="Gene3D" id="2.60.40.3510">
    <property type="match status" value="1"/>
</dbReference>
<dbReference type="GO" id="GO:0005112">
    <property type="term" value="F:Notch binding"/>
    <property type="evidence" value="ECO:0007669"/>
    <property type="project" value="TreeGrafter"/>
</dbReference>
<feature type="disulfide bond" evidence="7">
    <location>
        <begin position="533"/>
        <end position="542"/>
    </location>
</feature>
<feature type="chain" id="PRO_5015594747" description="EGF-like domain-containing protein" evidence="10">
    <location>
        <begin position="32"/>
        <end position="935"/>
    </location>
</feature>
<dbReference type="PANTHER" id="PTHR24044">
    <property type="entry name" value="NOTCH LIGAND FAMILY MEMBER"/>
    <property type="match status" value="1"/>
</dbReference>
<dbReference type="Gene3D" id="2.10.25.10">
    <property type="entry name" value="Laminin"/>
    <property type="match status" value="8"/>
</dbReference>
<dbReference type="GO" id="GO:0016020">
    <property type="term" value="C:membrane"/>
    <property type="evidence" value="ECO:0007669"/>
    <property type="project" value="InterPro"/>
</dbReference>
<dbReference type="FunFam" id="2.10.25.10:FF:000095">
    <property type="entry name" value="Notch, isoform B"/>
    <property type="match status" value="2"/>
</dbReference>